<proteinExistence type="predicted"/>
<organism evidence="2 3">
    <name type="scientific">Natronobacterium gregoryi</name>
    <dbReference type="NCBI Taxonomy" id="44930"/>
    <lineage>
        <taxon>Archaea</taxon>
        <taxon>Methanobacteriati</taxon>
        <taxon>Methanobacteriota</taxon>
        <taxon>Stenosarchaea group</taxon>
        <taxon>Halobacteria</taxon>
        <taxon>Halobacteriales</taxon>
        <taxon>Natrialbaceae</taxon>
        <taxon>Natronobacterium</taxon>
    </lineage>
</organism>
<protein>
    <submittedName>
        <fullName evidence="2">PAS domain S-box-containing protein</fullName>
    </submittedName>
</protein>
<gene>
    <name evidence="2" type="ORF">SAMN05443661_103145</name>
</gene>
<dbReference type="AlphaFoldDB" id="A0A1I3K8Q3"/>
<dbReference type="CDD" id="cd00130">
    <property type="entry name" value="PAS"/>
    <property type="match status" value="1"/>
</dbReference>
<name>A0A1I3K8Q3_9EURY</name>
<evidence type="ECO:0000313" key="2">
    <source>
        <dbReference type="EMBL" id="SFI68863.1"/>
    </source>
</evidence>
<dbReference type="Proteomes" id="UP000182829">
    <property type="component" value="Unassembled WGS sequence"/>
</dbReference>
<accession>A0A1I3K8Q3</accession>
<dbReference type="Pfam" id="PF13426">
    <property type="entry name" value="PAS_9"/>
    <property type="match status" value="1"/>
</dbReference>
<dbReference type="RefSeq" id="WP_005578268.1">
    <property type="nucleotide sequence ID" value="NZ_FORO01000003.1"/>
</dbReference>
<dbReference type="InterPro" id="IPR035965">
    <property type="entry name" value="PAS-like_dom_sf"/>
</dbReference>
<evidence type="ECO:0000259" key="1">
    <source>
        <dbReference type="PROSITE" id="PS50112"/>
    </source>
</evidence>
<dbReference type="EMBL" id="FORO01000003">
    <property type="protein sequence ID" value="SFI68863.1"/>
    <property type="molecule type" value="Genomic_DNA"/>
</dbReference>
<reference evidence="2 3" key="1">
    <citation type="submission" date="2016-10" db="EMBL/GenBank/DDBJ databases">
        <authorList>
            <person name="de Groot N.N."/>
        </authorList>
    </citation>
    <scope>NUCLEOTIDE SEQUENCE [LARGE SCALE GENOMIC DNA]</scope>
    <source>
        <strain evidence="2 3">SP2</strain>
    </source>
</reference>
<dbReference type="Gene3D" id="3.30.450.20">
    <property type="entry name" value="PAS domain"/>
    <property type="match status" value="1"/>
</dbReference>
<dbReference type="OrthoDB" id="8127at2157"/>
<dbReference type="NCBIfam" id="TIGR00229">
    <property type="entry name" value="sensory_box"/>
    <property type="match status" value="1"/>
</dbReference>
<sequence>MLGALSIAETRNVFPTDDESLTALVIGDGFAAERLETDQETSPIVEISTAVSLSAALEQLADVDCLVCRQPPEDATLEETIDRVRRRRAELPVLVVADESWLTMARDETADHQWTDVVADGPTVDQRLRYRLPRLVERKRLSTLSQRSLAGIELAGDAIATVDPDGAIEFPNHSFAVEFGADRDGLIGQPWQDLFEPATAERLASTAIPTVEDGWRWTGTCTGRRTDGTEFSARVSIGGLEDGSLVFVVETPADDETTTG</sequence>
<dbReference type="InterPro" id="IPR000014">
    <property type="entry name" value="PAS"/>
</dbReference>
<dbReference type="SUPFAM" id="SSF55785">
    <property type="entry name" value="PYP-like sensor domain (PAS domain)"/>
    <property type="match status" value="1"/>
</dbReference>
<dbReference type="GeneID" id="14208943"/>
<dbReference type="OMA" id="EAIRETH"/>
<dbReference type="PROSITE" id="PS50112">
    <property type="entry name" value="PAS"/>
    <property type="match status" value="1"/>
</dbReference>
<evidence type="ECO:0000313" key="3">
    <source>
        <dbReference type="Proteomes" id="UP000182829"/>
    </source>
</evidence>
<feature type="domain" description="PAS" evidence="1">
    <location>
        <begin position="152"/>
        <end position="214"/>
    </location>
</feature>